<evidence type="ECO:0000259" key="3">
    <source>
        <dbReference type="Pfam" id="PF24766"/>
    </source>
</evidence>
<dbReference type="AlphaFoldDB" id="A0A251NB47"/>
<dbReference type="STRING" id="3760.A0A251NB47"/>
<proteinExistence type="predicted"/>
<gene>
    <name evidence="4" type="ORF">PRUPE_7G136600</name>
</gene>
<name>A0A251NB47_PRUPE</name>
<sequence>MAGREGTRAFICISSSSEEEEDDDSDQVEDSGTEEEEDDGDDEDDEGDDYDDEQIEEADDEALSNKVIRSLKEGSDLDSLNLKECKAYLRRNGLRISGTKSVCIQRIEEHQRLKDGNGEALYPKSSFVVNCTGDVCKGDVVLFTQKVYEKFDKVTRHGRILGKRTVAGRVVKESYGAAKQQHTFTVEVLWSRGIKKLCPLFPLLVKGRNLYRLRTFRQRWSNEAERSKVLAEKHRRGEAARRVRAMKKSKKSAANGGVKRQKQSHFTRPNQIRKNNESEKGKHLDRLQKRTSHGSFCQHRAALPSKQLTLQPSAMSKASQCFSRHQNPACFNIDRVPALHSQAVPQIPLQSQLEFQHRSAPFQSFSHAMNSNSTMLRYPVTTNVDTLIAPASQFQRFRNSSYSHNGYVLPGHNLENWDHLPGVNFGRRFHPYSSGADTNGQMRMGLTELYVSCSHFIYVISLDVPCPHSLQLLVGQGGNLGCIIQVTLIACGSVE</sequence>
<dbReference type="PANTHER" id="PTHR35323">
    <property type="entry name" value="SAP DOMAIN-CONTAINING PROTEIN"/>
    <property type="match status" value="1"/>
</dbReference>
<evidence type="ECO:0000256" key="1">
    <source>
        <dbReference type="SAM" id="MobiDB-lite"/>
    </source>
</evidence>
<dbReference type="Gramene" id="ONH96552">
    <property type="protein sequence ID" value="ONH96552"/>
    <property type="gene ID" value="PRUPE_7G136600"/>
</dbReference>
<evidence type="ECO:0000313" key="5">
    <source>
        <dbReference type="Proteomes" id="UP000006882"/>
    </source>
</evidence>
<protein>
    <submittedName>
        <fullName evidence="4">Uncharacterized protein</fullName>
    </submittedName>
</protein>
<dbReference type="InterPro" id="IPR056116">
    <property type="entry name" value="DUF7699"/>
</dbReference>
<dbReference type="InterPro" id="IPR003034">
    <property type="entry name" value="SAP_dom"/>
</dbReference>
<dbReference type="Gene3D" id="1.10.720.30">
    <property type="entry name" value="SAP domain"/>
    <property type="match status" value="1"/>
</dbReference>
<organism evidence="4 5">
    <name type="scientific">Prunus persica</name>
    <name type="common">Peach</name>
    <name type="synonym">Amygdalus persica</name>
    <dbReference type="NCBI Taxonomy" id="3760"/>
    <lineage>
        <taxon>Eukaryota</taxon>
        <taxon>Viridiplantae</taxon>
        <taxon>Streptophyta</taxon>
        <taxon>Embryophyta</taxon>
        <taxon>Tracheophyta</taxon>
        <taxon>Spermatophyta</taxon>
        <taxon>Magnoliopsida</taxon>
        <taxon>eudicotyledons</taxon>
        <taxon>Gunneridae</taxon>
        <taxon>Pentapetalae</taxon>
        <taxon>rosids</taxon>
        <taxon>fabids</taxon>
        <taxon>Rosales</taxon>
        <taxon>Rosaceae</taxon>
        <taxon>Amygdaloideae</taxon>
        <taxon>Amygdaleae</taxon>
        <taxon>Prunus</taxon>
    </lineage>
</organism>
<dbReference type="InterPro" id="IPR036361">
    <property type="entry name" value="SAP_dom_sf"/>
</dbReference>
<feature type="domain" description="SAP" evidence="2">
    <location>
        <begin position="76"/>
        <end position="111"/>
    </location>
</feature>
<reference evidence="4 5" key="1">
    <citation type="journal article" date="2013" name="Nat. Genet.">
        <title>The high-quality draft genome of peach (Prunus persica) identifies unique patterns of genetic diversity, domestication and genome evolution.</title>
        <authorList>
            <consortium name="International Peach Genome Initiative"/>
            <person name="Verde I."/>
            <person name="Abbott A.G."/>
            <person name="Scalabrin S."/>
            <person name="Jung S."/>
            <person name="Shu S."/>
            <person name="Marroni F."/>
            <person name="Zhebentyayeva T."/>
            <person name="Dettori M.T."/>
            <person name="Grimwood J."/>
            <person name="Cattonaro F."/>
            <person name="Zuccolo A."/>
            <person name="Rossini L."/>
            <person name="Jenkins J."/>
            <person name="Vendramin E."/>
            <person name="Meisel L.A."/>
            <person name="Decroocq V."/>
            <person name="Sosinski B."/>
            <person name="Prochnik S."/>
            <person name="Mitros T."/>
            <person name="Policriti A."/>
            <person name="Cipriani G."/>
            <person name="Dondini L."/>
            <person name="Ficklin S."/>
            <person name="Goodstein D.M."/>
            <person name="Xuan P."/>
            <person name="Del Fabbro C."/>
            <person name="Aramini V."/>
            <person name="Copetti D."/>
            <person name="Gonzalez S."/>
            <person name="Horner D.S."/>
            <person name="Falchi R."/>
            <person name="Lucas S."/>
            <person name="Mica E."/>
            <person name="Maldonado J."/>
            <person name="Lazzari B."/>
            <person name="Bielenberg D."/>
            <person name="Pirona R."/>
            <person name="Miculan M."/>
            <person name="Barakat A."/>
            <person name="Testolin R."/>
            <person name="Stella A."/>
            <person name="Tartarini S."/>
            <person name="Tonutti P."/>
            <person name="Arus P."/>
            <person name="Orellana A."/>
            <person name="Wells C."/>
            <person name="Main D."/>
            <person name="Vizzotto G."/>
            <person name="Silva H."/>
            <person name="Salamini F."/>
            <person name="Schmutz J."/>
            <person name="Morgante M."/>
            <person name="Rokhsar D.S."/>
        </authorList>
    </citation>
    <scope>NUCLEOTIDE SEQUENCE [LARGE SCALE GENOMIC DNA]</scope>
    <source>
        <strain evidence="5">cv. Nemared</strain>
    </source>
</reference>
<dbReference type="Pfam" id="PF24766">
    <property type="entry name" value="DUF7699"/>
    <property type="match status" value="1"/>
</dbReference>
<feature type="domain" description="DUF7699" evidence="3">
    <location>
        <begin position="136"/>
        <end position="220"/>
    </location>
</feature>
<dbReference type="Pfam" id="PF02037">
    <property type="entry name" value="SAP"/>
    <property type="match status" value="1"/>
</dbReference>
<evidence type="ECO:0000313" key="4">
    <source>
        <dbReference type="EMBL" id="ONH96552.1"/>
    </source>
</evidence>
<keyword evidence="5" id="KW-1185">Reference proteome</keyword>
<feature type="compositionally biased region" description="Acidic residues" evidence="1">
    <location>
        <begin position="17"/>
        <end position="62"/>
    </location>
</feature>
<dbReference type="EMBL" id="CM007657">
    <property type="protein sequence ID" value="ONH96552.1"/>
    <property type="molecule type" value="Genomic_DNA"/>
</dbReference>
<dbReference type="Proteomes" id="UP000006882">
    <property type="component" value="Chromosome G7"/>
</dbReference>
<feature type="region of interest" description="Disordered" evidence="1">
    <location>
        <begin position="1"/>
        <end position="63"/>
    </location>
</feature>
<feature type="region of interest" description="Disordered" evidence="1">
    <location>
        <begin position="247"/>
        <end position="293"/>
    </location>
</feature>
<evidence type="ECO:0000259" key="2">
    <source>
        <dbReference type="Pfam" id="PF02037"/>
    </source>
</evidence>
<accession>A0A251NB47</accession>
<dbReference type="PANTHER" id="PTHR35323:SF2">
    <property type="entry name" value="SAP DOMAIN-CONTAINING PROTEIN"/>
    <property type="match status" value="1"/>
</dbReference>
<feature type="compositionally biased region" description="Basic and acidic residues" evidence="1">
    <location>
        <begin position="274"/>
        <end position="288"/>
    </location>
</feature>